<name>A0A0N0GLS3_9NEIS</name>
<dbReference type="Pfam" id="PF00583">
    <property type="entry name" value="Acetyltransf_1"/>
    <property type="match status" value="1"/>
</dbReference>
<dbReference type="Gene3D" id="3.40.630.30">
    <property type="match status" value="1"/>
</dbReference>
<dbReference type="InterPro" id="IPR050832">
    <property type="entry name" value="Bact_Acetyltransf"/>
</dbReference>
<evidence type="ECO:0000313" key="4">
    <source>
        <dbReference type="EMBL" id="KPC50176.1"/>
    </source>
</evidence>
<dbReference type="EMBL" id="LAQT01000031">
    <property type="protein sequence ID" value="KPC50176.1"/>
    <property type="molecule type" value="Genomic_DNA"/>
</dbReference>
<gene>
    <name evidence="4" type="primary">ttr</name>
    <name evidence="4" type="ORF">WG78_18265</name>
</gene>
<dbReference type="PANTHER" id="PTHR43877">
    <property type="entry name" value="AMINOALKYLPHOSPHONATE N-ACETYLTRANSFERASE-RELATED-RELATED"/>
    <property type="match status" value="1"/>
</dbReference>
<keyword evidence="2 4" id="KW-0012">Acyltransferase</keyword>
<dbReference type="InterPro" id="IPR016181">
    <property type="entry name" value="Acyl_CoA_acyltransferase"/>
</dbReference>
<dbReference type="EC" id="2.3.1.-" evidence="4"/>
<feature type="domain" description="N-acetyltransferase" evidence="3">
    <location>
        <begin position="12"/>
        <end position="187"/>
    </location>
</feature>
<comment type="caution">
    <text evidence="4">The sequence shown here is derived from an EMBL/GenBank/DDBJ whole genome shotgun (WGS) entry which is preliminary data.</text>
</comment>
<organism evidence="4 5">
    <name type="scientific">Amantichitinum ursilacus</name>
    <dbReference type="NCBI Taxonomy" id="857265"/>
    <lineage>
        <taxon>Bacteria</taxon>
        <taxon>Pseudomonadati</taxon>
        <taxon>Pseudomonadota</taxon>
        <taxon>Betaproteobacteria</taxon>
        <taxon>Neisseriales</taxon>
        <taxon>Chitinibacteraceae</taxon>
        <taxon>Amantichitinum</taxon>
    </lineage>
</organism>
<dbReference type="AlphaFoldDB" id="A0A0N0GLS3"/>
<evidence type="ECO:0000313" key="5">
    <source>
        <dbReference type="Proteomes" id="UP000037939"/>
    </source>
</evidence>
<reference evidence="4 5" key="1">
    <citation type="submission" date="2015-07" db="EMBL/GenBank/DDBJ databases">
        <title>Draft genome sequence of the Amantichitinum ursilacus IGB-41, a new chitin-degrading bacterium.</title>
        <authorList>
            <person name="Kirstahler P."/>
            <person name="Guenther M."/>
            <person name="Grumaz C."/>
            <person name="Rupp S."/>
            <person name="Zibek S."/>
            <person name="Sohn K."/>
        </authorList>
    </citation>
    <scope>NUCLEOTIDE SEQUENCE [LARGE SCALE GENOMIC DNA]</scope>
    <source>
        <strain evidence="4 5">IGB-41</strain>
    </source>
</reference>
<proteinExistence type="predicted"/>
<dbReference type="SUPFAM" id="SSF55729">
    <property type="entry name" value="Acyl-CoA N-acyltransferases (Nat)"/>
    <property type="match status" value="1"/>
</dbReference>
<dbReference type="Proteomes" id="UP000037939">
    <property type="component" value="Unassembled WGS sequence"/>
</dbReference>
<dbReference type="InterPro" id="IPR000182">
    <property type="entry name" value="GNAT_dom"/>
</dbReference>
<dbReference type="STRING" id="857265.WG78_18265"/>
<accession>A0A0N0GLS3</accession>
<protein>
    <submittedName>
        <fullName evidence="4">Acetyltransferase</fullName>
        <ecNumber evidence="4">2.3.1.-</ecNumber>
    </submittedName>
</protein>
<sequence length="187" mass="20308">MPMSNPTPTQASTIAVFTAADLESYLPALTRLLQDCVAAGASISFLMPFSATQAEAFWRGNVLPALQSGTRSLLVALQDGQLAGSVQLDYDTPPNQPHRAEVRKLMVHPQFRRLGIAKALMRQLETLAGELNRTLLTLDTRSGSEAEPLYIGLGYQVVGRIPDYALDAPEIEAGRGLHATTIMYKQL</sequence>
<evidence type="ECO:0000259" key="3">
    <source>
        <dbReference type="PROSITE" id="PS51186"/>
    </source>
</evidence>
<dbReference type="PATRIC" id="fig|857265.3.peg.3736"/>
<keyword evidence="1 4" id="KW-0808">Transferase</keyword>
<evidence type="ECO:0000256" key="1">
    <source>
        <dbReference type="ARBA" id="ARBA00022679"/>
    </source>
</evidence>
<keyword evidence="5" id="KW-1185">Reference proteome</keyword>
<evidence type="ECO:0000256" key="2">
    <source>
        <dbReference type="ARBA" id="ARBA00023315"/>
    </source>
</evidence>
<dbReference type="PROSITE" id="PS51186">
    <property type="entry name" value="GNAT"/>
    <property type="match status" value="1"/>
</dbReference>
<dbReference type="GO" id="GO:0016747">
    <property type="term" value="F:acyltransferase activity, transferring groups other than amino-acyl groups"/>
    <property type="evidence" value="ECO:0007669"/>
    <property type="project" value="InterPro"/>
</dbReference>
<dbReference type="CDD" id="cd04301">
    <property type="entry name" value="NAT_SF"/>
    <property type="match status" value="1"/>
</dbReference>